<dbReference type="OrthoDB" id="5472189at2"/>
<protein>
    <submittedName>
        <fullName evidence="2">Virus attachment protein p12 family protein</fullName>
    </submittedName>
</protein>
<accession>A0A1G6D8H5</accession>
<dbReference type="STRING" id="617002.SAMN05660653_02004"/>
<feature type="transmembrane region" description="Helical" evidence="1">
    <location>
        <begin position="6"/>
        <end position="24"/>
    </location>
</feature>
<dbReference type="RefSeq" id="WP_092120878.1">
    <property type="nucleotide sequence ID" value="NZ_FMXO01000010.1"/>
</dbReference>
<sequence length="57" mass="6514">MLWEYLILGILLAWAVFYIWKSFFKKKGCSCDSCPSAAKIPGMDGIGDLRKDEKKQL</sequence>
<keyword evidence="1" id="KW-0812">Transmembrane</keyword>
<evidence type="ECO:0000313" key="3">
    <source>
        <dbReference type="Proteomes" id="UP000198771"/>
    </source>
</evidence>
<evidence type="ECO:0000256" key="1">
    <source>
        <dbReference type="SAM" id="Phobius"/>
    </source>
</evidence>
<keyword evidence="3" id="KW-1185">Reference proteome</keyword>
<gene>
    <name evidence="2" type="ORF">SAMN05660653_02004</name>
</gene>
<keyword evidence="1" id="KW-0472">Membrane</keyword>
<dbReference type="AlphaFoldDB" id="A0A1G6D8H5"/>
<evidence type="ECO:0000313" key="2">
    <source>
        <dbReference type="EMBL" id="SDB41428.1"/>
    </source>
</evidence>
<keyword evidence="1" id="KW-1133">Transmembrane helix</keyword>
<dbReference type="Proteomes" id="UP000198771">
    <property type="component" value="Unassembled WGS sequence"/>
</dbReference>
<reference evidence="2 3" key="1">
    <citation type="submission" date="2016-10" db="EMBL/GenBank/DDBJ databases">
        <authorList>
            <person name="de Groot N.N."/>
        </authorList>
    </citation>
    <scope>NUCLEOTIDE SEQUENCE [LARGE SCALE GENOMIC DNA]</scope>
    <source>
        <strain evidence="2 3">ASO4-2</strain>
    </source>
</reference>
<organism evidence="2 3">
    <name type="scientific">Desulfonatronum thiosulfatophilum</name>
    <dbReference type="NCBI Taxonomy" id="617002"/>
    <lineage>
        <taxon>Bacteria</taxon>
        <taxon>Pseudomonadati</taxon>
        <taxon>Thermodesulfobacteriota</taxon>
        <taxon>Desulfovibrionia</taxon>
        <taxon>Desulfovibrionales</taxon>
        <taxon>Desulfonatronaceae</taxon>
        <taxon>Desulfonatronum</taxon>
    </lineage>
</organism>
<dbReference type="Pfam" id="PF12669">
    <property type="entry name" value="FeoB_associated"/>
    <property type="match status" value="1"/>
</dbReference>
<name>A0A1G6D8H5_9BACT</name>
<proteinExistence type="predicted"/>
<dbReference type="EMBL" id="FMXO01000010">
    <property type="protein sequence ID" value="SDB41428.1"/>
    <property type="molecule type" value="Genomic_DNA"/>
</dbReference>